<gene>
    <name evidence="2" type="ORF">H8K27_09070</name>
</gene>
<sequence length="162" mass="18820">MSNTVKSVYMTLAWVCLLAILFAQVEIQIEGPAGWGSNLPTWRIEKHWLLDIFWGGRAMTGYHAWVFPFIALFFHFPLVLLQTWNLRLQARIIACLIVFWIVEDSMWFVMNPAYGISRLQPALVPWHHHWLAGVPVDYWLGSIAALWLLRYSLPPADSRIND</sequence>
<reference evidence="2 3" key="1">
    <citation type="submission" date="2020-08" db="EMBL/GenBank/DDBJ databases">
        <title>Novel species isolated from subtropical streams in China.</title>
        <authorList>
            <person name="Lu H."/>
        </authorList>
    </citation>
    <scope>NUCLEOTIDE SEQUENCE [LARGE SCALE GENOMIC DNA]</scope>
    <source>
        <strain evidence="2 3">FT31W</strain>
    </source>
</reference>
<feature type="transmembrane region" description="Helical" evidence="1">
    <location>
        <begin position="62"/>
        <end position="80"/>
    </location>
</feature>
<organism evidence="2 3">
    <name type="scientific">Undibacterium griseum</name>
    <dbReference type="NCBI Taxonomy" id="2762295"/>
    <lineage>
        <taxon>Bacteria</taxon>
        <taxon>Pseudomonadati</taxon>
        <taxon>Pseudomonadota</taxon>
        <taxon>Betaproteobacteria</taxon>
        <taxon>Burkholderiales</taxon>
        <taxon>Oxalobacteraceae</taxon>
        <taxon>Undibacterium</taxon>
    </lineage>
</organism>
<feature type="transmembrane region" description="Helical" evidence="1">
    <location>
        <begin position="130"/>
        <end position="149"/>
    </location>
</feature>
<accession>A0ABR6YN07</accession>
<evidence type="ECO:0000313" key="2">
    <source>
        <dbReference type="EMBL" id="MBC3885277.1"/>
    </source>
</evidence>
<evidence type="ECO:0000256" key="1">
    <source>
        <dbReference type="SAM" id="Phobius"/>
    </source>
</evidence>
<protein>
    <submittedName>
        <fullName evidence="2">Uncharacterized protein</fullName>
    </submittedName>
</protein>
<keyword evidence="1" id="KW-1133">Transmembrane helix</keyword>
<feature type="transmembrane region" description="Helical" evidence="1">
    <location>
        <begin position="92"/>
        <end position="110"/>
    </location>
</feature>
<dbReference type="EMBL" id="JACOGC010000003">
    <property type="protein sequence ID" value="MBC3885277.1"/>
    <property type="molecule type" value="Genomic_DNA"/>
</dbReference>
<proteinExistence type="predicted"/>
<keyword evidence="1" id="KW-0812">Transmembrane</keyword>
<name>A0ABR6YN07_9BURK</name>
<dbReference type="Proteomes" id="UP000613113">
    <property type="component" value="Unassembled WGS sequence"/>
</dbReference>
<dbReference type="RefSeq" id="WP_186862861.1">
    <property type="nucleotide sequence ID" value="NZ_JACOGC010000003.1"/>
</dbReference>
<keyword evidence="3" id="KW-1185">Reference proteome</keyword>
<comment type="caution">
    <text evidence="2">The sequence shown here is derived from an EMBL/GenBank/DDBJ whole genome shotgun (WGS) entry which is preliminary data.</text>
</comment>
<keyword evidence="1" id="KW-0472">Membrane</keyword>
<evidence type="ECO:0000313" key="3">
    <source>
        <dbReference type="Proteomes" id="UP000613113"/>
    </source>
</evidence>